<dbReference type="Proteomes" id="UP000218209">
    <property type="component" value="Unassembled WGS sequence"/>
</dbReference>
<organism evidence="2 3">
    <name type="scientific">Porphyra umbilicalis</name>
    <name type="common">Purple laver</name>
    <name type="synonym">Red alga</name>
    <dbReference type="NCBI Taxonomy" id="2786"/>
    <lineage>
        <taxon>Eukaryota</taxon>
        <taxon>Rhodophyta</taxon>
        <taxon>Bangiophyceae</taxon>
        <taxon>Bangiales</taxon>
        <taxon>Bangiaceae</taxon>
        <taxon>Porphyra</taxon>
    </lineage>
</organism>
<proteinExistence type="predicted"/>
<gene>
    <name evidence="2" type="ORF">BU14_0651s0014</name>
</gene>
<evidence type="ECO:0000313" key="2">
    <source>
        <dbReference type="EMBL" id="OSX70858.1"/>
    </source>
</evidence>
<sequence length="357" mass="36946">MDGELSRERRRSGSARVEPKRVRDGLVWTNGVRPRTQIQVWSASRSSTTKRTESDHCSVLVQRLPAGATVARRSHPLASWGSTLCCVLRLDLSFLCSGHCVFASWPLSPALSTLLSPLVRCSPPAASPPHDGPPPPPTPAAAFTAATAAAATTAAADLVSSSFVRLSVTAAGRPLLVVTLGALPAAPSAADWAAAGAHFVDVAAAVAAAAPDTGVGVLVIASRVDGGAVLPPLGVAARALRALPPPVRAAVAEVGVLHPTVGLRVGLWATWPWLGGGVWSRMVVADRMDELWTDGLVRPRDLQLPPECFAYERSIADGQAAAAAMMVGSGVAPSSELPRPSEAPPPPSMPRFREEGG</sequence>
<feature type="compositionally biased region" description="Low complexity" evidence="1">
    <location>
        <begin position="329"/>
        <end position="340"/>
    </location>
</feature>
<keyword evidence="3" id="KW-1185">Reference proteome</keyword>
<protein>
    <recommendedName>
        <fullName evidence="4">CRAL-TRIO domain-containing protein</fullName>
    </recommendedName>
</protein>
<name>A0A1X6NQH6_PORUM</name>
<feature type="region of interest" description="Disordered" evidence="1">
    <location>
        <begin position="329"/>
        <end position="357"/>
    </location>
</feature>
<dbReference type="AlphaFoldDB" id="A0A1X6NQH6"/>
<reference evidence="2 3" key="1">
    <citation type="submission" date="2017-03" db="EMBL/GenBank/DDBJ databases">
        <title>WGS assembly of Porphyra umbilicalis.</title>
        <authorList>
            <person name="Brawley S.H."/>
            <person name="Blouin N.A."/>
            <person name="Ficko-Blean E."/>
            <person name="Wheeler G.L."/>
            <person name="Lohr M."/>
            <person name="Goodson H.V."/>
            <person name="Jenkins J.W."/>
            <person name="Blaby-Haas C.E."/>
            <person name="Helliwell K.E."/>
            <person name="Chan C."/>
            <person name="Marriage T."/>
            <person name="Bhattacharya D."/>
            <person name="Klein A.S."/>
            <person name="Badis Y."/>
            <person name="Brodie J."/>
            <person name="Cao Y."/>
            <person name="Collen J."/>
            <person name="Dittami S.M."/>
            <person name="Gachon C.M."/>
            <person name="Green B.R."/>
            <person name="Karpowicz S."/>
            <person name="Kim J.W."/>
            <person name="Kudahl U."/>
            <person name="Lin S."/>
            <person name="Michel G."/>
            <person name="Mittag M."/>
            <person name="Olson B.J."/>
            <person name="Pangilinan J."/>
            <person name="Peng Y."/>
            <person name="Qiu H."/>
            <person name="Shu S."/>
            <person name="Singer J.T."/>
            <person name="Smith A.G."/>
            <person name="Sprecher B.N."/>
            <person name="Wagner V."/>
            <person name="Wang W."/>
            <person name="Wang Z.-Y."/>
            <person name="Yan J."/>
            <person name="Yarish C."/>
            <person name="Zoeuner-Riek S."/>
            <person name="Zhuang Y."/>
            <person name="Zou Y."/>
            <person name="Lindquist E.A."/>
            <person name="Grimwood J."/>
            <person name="Barry K."/>
            <person name="Rokhsar D.S."/>
            <person name="Schmutz J."/>
            <person name="Stiller J.W."/>
            <person name="Grossman A.R."/>
            <person name="Prochnik S.E."/>
        </authorList>
    </citation>
    <scope>NUCLEOTIDE SEQUENCE [LARGE SCALE GENOMIC DNA]</scope>
    <source>
        <strain evidence="2">4086291</strain>
    </source>
</reference>
<evidence type="ECO:0000256" key="1">
    <source>
        <dbReference type="SAM" id="MobiDB-lite"/>
    </source>
</evidence>
<evidence type="ECO:0000313" key="3">
    <source>
        <dbReference type="Proteomes" id="UP000218209"/>
    </source>
</evidence>
<dbReference type="EMBL" id="KV919199">
    <property type="protein sequence ID" value="OSX70858.1"/>
    <property type="molecule type" value="Genomic_DNA"/>
</dbReference>
<evidence type="ECO:0008006" key="4">
    <source>
        <dbReference type="Google" id="ProtNLM"/>
    </source>
</evidence>
<accession>A0A1X6NQH6</accession>